<dbReference type="Gene3D" id="2.60.40.3510">
    <property type="match status" value="1"/>
</dbReference>
<keyword evidence="5 13" id="KW-0732">Signal</keyword>
<keyword evidence="4 13" id="KW-0812">Transmembrane</keyword>
<evidence type="ECO:0000256" key="14">
    <source>
        <dbReference type="SAM" id="MobiDB-lite"/>
    </source>
</evidence>
<dbReference type="PROSITE" id="PS51051">
    <property type="entry name" value="DSL"/>
    <property type="match status" value="1"/>
</dbReference>
<dbReference type="CDD" id="cd00054">
    <property type="entry name" value="EGF_CA"/>
    <property type="match status" value="3"/>
</dbReference>
<dbReference type="PROSITE" id="PS00022">
    <property type="entry name" value="EGF_1"/>
    <property type="match status" value="3"/>
</dbReference>
<evidence type="ECO:0000256" key="3">
    <source>
        <dbReference type="ARBA" id="ARBA00022536"/>
    </source>
</evidence>
<evidence type="ECO:0000256" key="1">
    <source>
        <dbReference type="ARBA" id="ARBA00004479"/>
    </source>
</evidence>
<dbReference type="Pfam" id="PF07657">
    <property type="entry name" value="MNNL"/>
    <property type="match status" value="1"/>
</dbReference>
<keyword evidence="19" id="KW-1185">Reference proteome</keyword>
<dbReference type="FunFam" id="2.10.25.10:FF:000109">
    <property type="entry name" value="Notch homolog 4, [Drosophila]"/>
    <property type="match status" value="1"/>
</dbReference>
<dbReference type="InterPro" id="IPR001881">
    <property type="entry name" value="EGF-like_Ca-bd_dom"/>
</dbReference>
<feature type="chain" id="PRO_5010383637" description="Delta-like protein" evidence="16">
    <location>
        <begin position="24"/>
        <end position="730"/>
    </location>
</feature>
<dbReference type="PANTHER" id="PTHR24033">
    <property type="entry name" value="EGF-LIKE DOMAIN-CONTAINING PROTEIN"/>
    <property type="match status" value="1"/>
</dbReference>
<dbReference type="OrthoDB" id="6250255at2759"/>
<feature type="disulfide bond" evidence="11">
    <location>
        <begin position="245"/>
        <end position="254"/>
    </location>
</feature>
<dbReference type="Proteomes" id="UP000085678">
    <property type="component" value="Unplaced"/>
</dbReference>
<reference evidence="20" key="1">
    <citation type="submission" date="2025-08" db="UniProtKB">
        <authorList>
            <consortium name="RefSeq"/>
        </authorList>
    </citation>
    <scope>IDENTIFICATION</scope>
    <source>
        <tissue evidence="20">Gonads</tissue>
    </source>
</reference>
<keyword evidence="9 11" id="KW-1015">Disulfide bond</keyword>
<feature type="region of interest" description="Disordered" evidence="14">
    <location>
        <begin position="687"/>
        <end position="709"/>
    </location>
</feature>
<keyword evidence="2 13" id="KW-0217">Developmental protein</keyword>
<sequence>MKNTTRLFCLLLIQASVLKTGFGKGKLYVKLVQFSNTEGTGSNGNCCDFPCVSKCDHMFTVCVDKSSGFTGNINSCGFGKVESGAIMDQNTITFGSSFGGVPNPVVLKFDTWPGSAFLKVEVWDDDSGVNHHDHVDYLKHAFSVFPNRNGMATRLRLRNRVNLVVEVHVSCDEDWYGSDCATLCQPRNDTAGHYTCHPVTGKKICLPGWRNSTNNCVDIKNDCKNEPCSRGAQCINLPSGFRCICPDGYTGTLCETVGDGCHNVTCLNGGTCTSLQNSSSQYSCLCKRGYSGERCQVKENACSSHPCQNNATCTSNETGIFHCICASFTSGIFCENDLREEANSSTTYLPVSLPATIATGNETFSERFSSTVMTPSPTASANDSASNNTTSSSAGHLPFVNCSKITVPVYLSRELDQPTLVRKIVEKMVKHLLGADFNKVNNIVIGVDHAEEQSYHVMNLQFVVSAKPTEVTCPRLKAALASLTPARLAALLAPLQPYEDDGAKMGSRAAAVREDQSQWLNNNWYIPLTVGLLTISATLTIVALIIRRKRASQSHKNPKLSADEEEERYATIGEARCPPQPQNNASKSRPPLAFQNSAYDDSTLGDTVCIDTKLTSESDVNNMCPRVSQGSGDEEMGLPHLGITDEMGSHSVSAENDNYDSIPSFASQPVPKGDGVAESQDDFVASNALSPTKPFPQGEEDSNLVSQGDNENVTQVAFEIAAYMEFASST</sequence>
<feature type="disulfide bond" evidence="12">
    <location>
        <begin position="171"/>
        <end position="180"/>
    </location>
</feature>
<evidence type="ECO:0000259" key="18">
    <source>
        <dbReference type="PROSITE" id="PS51051"/>
    </source>
</evidence>
<evidence type="ECO:0000256" key="5">
    <source>
        <dbReference type="ARBA" id="ARBA00022729"/>
    </source>
</evidence>
<feature type="transmembrane region" description="Helical" evidence="15">
    <location>
        <begin position="524"/>
        <end position="546"/>
    </location>
</feature>
<feature type="disulfide bond" evidence="12">
    <location>
        <begin position="184"/>
        <end position="196"/>
    </location>
</feature>
<evidence type="ECO:0000313" key="19">
    <source>
        <dbReference type="Proteomes" id="UP000085678"/>
    </source>
</evidence>
<dbReference type="AlphaFoldDB" id="A0A1S3K2G2"/>
<evidence type="ECO:0000256" key="16">
    <source>
        <dbReference type="SAM" id="SignalP"/>
    </source>
</evidence>
<organism evidence="19 20">
    <name type="scientific">Lingula anatina</name>
    <name type="common">Brachiopod</name>
    <name type="synonym">Lingula unguis</name>
    <dbReference type="NCBI Taxonomy" id="7574"/>
    <lineage>
        <taxon>Eukaryota</taxon>
        <taxon>Metazoa</taxon>
        <taxon>Spiralia</taxon>
        <taxon>Lophotrochozoa</taxon>
        <taxon>Brachiopoda</taxon>
        <taxon>Linguliformea</taxon>
        <taxon>Lingulata</taxon>
        <taxon>Lingulida</taxon>
        <taxon>Linguloidea</taxon>
        <taxon>Lingulidae</taxon>
        <taxon>Lingula</taxon>
    </lineage>
</organism>
<feature type="disulfide bond" evidence="11">
    <location>
        <begin position="325"/>
        <end position="334"/>
    </location>
</feature>
<evidence type="ECO:0000256" key="7">
    <source>
        <dbReference type="ARBA" id="ARBA00022989"/>
    </source>
</evidence>
<feature type="compositionally biased region" description="Low complexity" evidence="14">
    <location>
        <begin position="374"/>
        <end position="393"/>
    </location>
</feature>
<dbReference type="GO" id="GO:0007219">
    <property type="term" value="P:Notch signaling pathway"/>
    <property type="evidence" value="ECO:0007669"/>
    <property type="project" value="InterPro"/>
</dbReference>
<dbReference type="Pfam" id="PF01414">
    <property type="entry name" value="DSL"/>
    <property type="match status" value="1"/>
</dbReference>
<feature type="region of interest" description="Disordered" evidence="14">
    <location>
        <begin position="368"/>
        <end position="393"/>
    </location>
</feature>
<feature type="disulfide bond" evidence="11">
    <location>
        <begin position="286"/>
        <end position="295"/>
    </location>
</feature>
<comment type="caution">
    <text evidence="11">Lacks conserved residue(s) required for the propagation of feature annotation.</text>
</comment>
<dbReference type="GO" id="GO:0016020">
    <property type="term" value="C:membrane"/>
    <property type="evidence" value="ECO:0007669"/>
    <property type="project" value="UniProtKB-SubCell"/>
</dbReference>
<keyword evidence="6 13" id="KW-0677">Repeat</keyword>
<keyword evidence="10" id="KW-0325">Glycoprotein</keyword>
<dbReference type="SUPFAM" id="SSF57196">
    <property type="entry name" value="EGF/Laminin"/>
    <property type="match status" value="3"/>
</dbReference>
<evidence type="ECO:0000256" key="6">
    <source>
        <dbReference type="ARBA" id="ARBA00022737"/>
    </source>
</evidence>
<feature type="region of interest" description="Disordered" evidence="14">
    <location>
        <begin position="621"/>
        <end position="641"/>
    </location>
</feature>
<dbReference type="SMART" id="SM00051">
    <property type="entry name" value="DSL"/>
    <property type="match status" value="1"/>
</dbReference>
<dbReference type="InterPro" id="IPR051830">
    <property type="entry name" value="NOTCH_homolog"/>
</dbReference>
<feature type="region of interest" description="Disordered" evidence="14">
    <location>
        <begin position="574"/>
        <end position="599"/>
    </location>
</feature>
<evidence type="ECO:0000256" key="11">
    <source>
        <dbReference type="PROSITE-ProRule" id="PRU00076"/>
    </source>
</evidence>
<dbReference type="PROSITE" id="PS50026">
    <property type="entry name" value="EGF_3"/>
    <property type="match status" value="3"/>
</dbReference>
<feature type="signal peptide" evidence="16">
    <location>
        <begin position="1"/>
        <end position="23"/>
    </location>
</feature>
<evidence type="ECO:0000256" key="13">
    <source>
        <dbReference type="RuleBase" id="RU280815"/>
    </source>
</evidence>
<comment type="subcellular location">
    <subcellularLocation>
        <location evidence="1 13">Membrane</location>
        <topology evidence="1 13">Single-pass type I membrane protein</topology>
    </subcellularLocation>
</comment>
<evidence type="ECO:0000256" key="4">
    <source>
        <dbReference type="ARBA" id="ARBA00022692"/>
    </source>
</evidence>
<evidence type="ECO:0000256" key="9">
    <source>
        <dbReference type="ARBA" id="ARBA00023157"/>
    </source>
</evidence>
<comment type="function">
    <text evidence="13">Putative Notch ligand involved in the mediation of Notch signaling.</text>
</comment>
<dbReference type="GeneID" id="106178257"/>
<dbReference type="KEGG" id="lak:106178257"/>
<evidence type="ECO:0000256" key="8">
    <source>
        <dbReference type="ARBA" id="ARBA00023136"/>
    </source>
</evidence>
<evidence type="ECO:0000256" key="15">
    <source>
        <dbReference type="SAM" id="Phobius"/>
    </source>
</evidence>
<name>A0A1S3K2G2_LINAN</name>
<dbReference type="InterPro" id="IPR001774">
    <property type="entry name" value="DSL"/>
</dbReference>
<protein>
    <recommendedName>
        <fullName evidence="13">Delta-like protein</fullName>
    </recommendedName>
</protein>
<dbReference type="GO" id="GO:0032502">
    <property type="term" value="P:developmental process"/>
    <property type="evidence" value="ECO:0007669"/>
    <property type="project" value="UniProtKB-ARBA"/>
</dbReference>
<dbReference type="RefSeq" id="XP_013416828.1">
    <property type="nucleotide sequence ID" value="XM_013561374.1"/>
</dbReference>
<dbReference type="InParanoid" id="A0A1S3K2G2"/>
<dbReference type="Gene3D" id="2.10.25.10">
    <property type="entry name" value="Laminin"/>
    <property type="match status" value="3"/>
</dbReference>
<dbReference type="FunFam" id="2.10.25.140:FF:000001">
    <property type="entry name" value="Delta-like protein"/>
    <property type="match status" value="1"/>
</dbReference>
<dbReference type="Pfam" id="PF00008">
    <property type="entry name" value="EGF"/>
    <property type="match status" value="2"/>
</dbReference>
<dbReference type="InterPro" id="IPR000152">
    <property type="entry name" value="EGF-type_Asp/Asn_hydroxyl_site"/>
</dbReference>
<evidence type="ECO:0000313" key="20">
    <source>
        <dbReference type="RefSeq" id="XP_013416828.1"/>
    </source>
</evidence>
<accession>A0A1S3K2G2</accession>
<feature type="domain" description="EGF-like" evidence="17">
    <location>
        <begin position="219"/>
        <end position="255"/>
    </location>
</feature>
<proteinExistence type="predicted"/>
<feature type="domain" description="EGF-like" evidence="17">
    <location>
        <begin position="298"/>
        <end position="335"/>
    </location>
</feature>
<feature type="domain" description="EGF-like" evidence="17">
    <location>
        <begin position="257"/>
        <end position="296"/>
    </location>
</feature>
<dbReference type="InterPro" id="IPR011651">
    <property type="entry name" value="Notch_ligand_N"/>
</dbReference>
<dbReference type="PROSITE" id="PS01186">
    <property type="entry name" value="EGF_2"/>
    <property type="match status" value="2"/>
</dbReference>
<dbReference type="Gene3D" id="2.10.25.140">
    <property type="match status" value="1"/>
</dbReference>
<gene>
    <name evidence="20" type="primary">LOC106178257</name>
</gene>
<keyword evidence="7 13" id="KW-1133">Transmembrane helix</keyword>
<dbReference type="PANTHER" id="PTHR24033:SF151">
    <property type="entry name" value="NOTCH 2"/>
    <property type="match status" value="1"/>
</dbReference>
<keyword evidence="8 13" id="KW-0472">Membrane</keyword>
<evidence type="ECO:0000256" key="12">
    <source>
        <dbReference type="PROSITE-ProRule" id="PRU00377"/>
    </source>
</evidence>
<dbReference type="InterPro" id="IPR000742">
    <property type="entry name" value="EGF"/>
</dbReference>
<evidence type="ECO:0000256" key="10">
    <source>
        <dbReference type="ARBA" id="ARBA00023180"/>
    </source>
</evidence>
<keyword evidence="3 11" id="KW-0245">EGF-like domain</keyword>
<evidence type="ECO:0000259" key="17">
    <source>
        <dbReference type="PROSITE" id="PS50026"/>
    </source>
</evidence>
<dbReference type="GO" id="GO:0005509">
    <property type="term" value="F:calcium ion binding"/>
    <property type="evidence" value="ECO:0007669"/>
    <property type="project" value="InterPro"/>
</dbReference>
<evidence type="ECO:0000256" key="2">
    <source>
        <dbReference type="ARBA" id="ARBA00022473"/>
    </source>
</evidence>
<dbReference type="SMART" id="SM00179">
    <property type="entry name" value="EGF_CA"/>
    <property type="match status" value="3"/>
</dbReference>
<dbReference type="STRING" id="7574.A0A1S3K2G2"/>
<dbReference type="PROSITE" id="PS00010">
    <property type="entry name" value="ASX_HYDROXYL"/>
    <property type="match status" value="1"/>
</dbReference>
<feature type="domain" description="DSL" evidence="18">
    <location>
        <begin position="169"/>
        <end position="214"/>
    </location>
</feature>
<dbReference type="SMART" id="SM00181">
    <property type="entry name" value="EGF"/>
    <property type="match status" value="3"/>
</dbReference>